<sequence length="289" mass="31556">MIGALEAGGTKMVCAIFSDQGALVDRVSYPTETPIEVMPKIIAYFKQYPELKAIGVGSFGPIGVNPELESFGYITTTPKLAWQHYNLYGTLKEALPLPIAWTTDVNAAAYGELRQGAAQDVKNCLYLTVGTGIGGGVVVNEKVVEGYAHPEAGHMLLMRNEQDDYEGFCPYHKNCAESLAAGPAIEGRWGKKAIELTDNPEVWELEAEYLAQALYNYYVTLSSERFILGGGVMKQSQLFPLIRAKFAELNNGYLELPELESFIVPPQLGDNAGITGCYELAKDLIEANV</sequence>
<evidence type="ECO:0000256" key="3">
    <source>
        <dbReference type="ARBA" id="ARBA00022723"/>
    </source>
</evidence>
<evidence type="ECO:0000256" key="7">
    <source>
        <dbReference type="ARBA" id="ARBA00048451"/>
    </source>
</evidence>
<dbReference type="CDD" id="cd24067">
    <property type="entry name" value="ASKHA_NBD_ROK_BsFRK-like"/>
    <property type="match status" value="1"/>
</dbReference>
<proteinExistence type="inferred from homology"/>
<comment type="catalytic activity">
    <reaction evidence="7">
        <text>D-fructose + ATP = D-fructose 6-phosphate + ADP + H(+)</text>
        <dbReference type="Rhea" id="RHEA:16125"/>
        <dbReference type="ChEBI" id="CHEBI:15378"/>
        <dbReference type="ChEBI" id="CHEBI:30616"/>
        <dbReference type="ChEBI" id="CHEBI:37721"/>
        <dbReference type="ChEBI" id="CHEBI:61527"/>
        <dbReference type="ChEBI" id="CHEBI:456216"/>
        <dbReference type="EC" id="2.7.1.4"/>
    </reaction>
</comment>
<name>A0ABY5P506_9LACT</name>
<dbReference type="Gene3D" id="3.30.420.40">
    <property type="match status" value="2"/>
</dbReference>
<gene>
    <name evidence="8" type="ORF">NRE15_13260</name>
</gene>
<protein>
    <recommendedName>
        <fullName evidence="6">fructokinase</fullName>
        <ecNumber evidence="6">2.7.1.4</ecNumber>
    </recommendedName>
</protein>
<dbReference type="PANTHER" id="PTHR42742:SF3">
    <property type="entry name" value="FRUCTOKINASE"/>
    <property type="match status" value="1"/>
</dbReference>
<keyword evidence="3" id="KW-0479">Metal-binding</keyword>
<dbReference type="Proteomes" id="UP001315967">
    <property type="component" value="Chromosome"/>
</dbReference>
<dbReference type="InterPro" id="IPR049874">
    <property type="entry name" value="ROK_cs"/>
</dbReference>
<comment type="similarity">
    <text evidence="2">Belongs to the ROK (NagC/XylR) family.</text>
</comment>
<dbReference type="PANTHER" id="PTHR42742">
    <property type="entry name" value="TRANSCRIPTIONAL REPRESSOR MPRA"/>
    <property type="match status" value="1"/>
</dbReference>
<evidence type="ECO:0000256" key="1">
    <source>
        <dbReference type="ARBA" id="ARBA00001946"/>
    </source>
</evidence>
<keyword evidence="9" id="KW-1185">Reference proteome</keyword>
<evidence type="ECO:0000313" key="9">
    <source>
        <dbReference type="Proteomes" id="UP001315967"/>
    </source>
</evidence>
<dbReference type="InterPro" id="IPR051804">
    <property type="entry name" value="Carb_Metab_Reg_Kinase/Isom"/>
</dbReference>
<reference evidence="8 9" key="1">
    <citation type="submission" date="2022-08" db="EMBL/GenBank/DDBJ databases">
        <title>Aerococcaceae sp. nov isolated from spoiled eye mask.</title>
        <authorList>
            <person name="Zhou G."/>
            <person name="Xie X.-B."/>
            <person name="Shi Q.-S."/>
            <person name="Wang Y.-S."/>
            <person name="Wen X."/>
            <person name="Peng H."/>
            <person name="Yang X.-J."/>
            <person name="Tao H.-B."/>
            <person name="Huang X.-M."/>
        </authorList>
    </citation>
    <scope>NUCLEOTIDE SEQUENCE [LARGE SCALE GENOMIC DNA]</scope>
    <source>
        <strain evidence="9">DM20194951</strain>
    </source>
</reference>
<evidence type="ECO:0000256" key="5">
    <source>
        <dbReference type="ARBA" id="ARBA00022842"/>
    </source>
</evidence>
<accession>A0ABY5P506</accession>
<dbReference type="RefSeq" id="WP_313793339.1">
    <property type="nucleotide sequence ID" value="NZ_CP102453.1"/>
</dbReference>
<dbReference type="EMBL" id="CP102453">
    <property type="protein sequence ID" value="UUX33836.1"/>
    <property type="molecule type" value="Genomic_DNA"/>
</dbReference>
<dbReference type="SUPFAM" id="SSF53067">
    <property type="entry name" value="Actin-like ATPase domain"/>
    <property type="match status" value="1"/>
</dbReference>
<dbReference type="EC" id="2.7.1.4" evidence="6"/>
<dbReference type="InterPro" id="IPR043129">
    <property type="entry name" value="ATPase_NBD"/>
</dbReference>
<evidence type="ECO:0000256" key="4">
    <source>
        <dbReference type="ARBA" id="ARBA00022833"/>
    </source>
</evidence>
<organism evidence="8 9">
    <name type="scientific">Fundicoccus culcitae</name>
    <dbReference type="NCBI Taxonomy" id="2969821"/>
    <lineage>
        <taxon>Bacteria</taxon>
        <taxon>Bacillati</taxon>
        <taxon>Bacillota</taxon>
        <taxon>Bacilli</taxon>
        <taxon>Lactobacillales</taxon>
        <taxon>Aerococcaceae</taxon>
        <taxon>Fundicoccus</taxon>
    </lineage>
</organism>
<keyword evidence="5" id="KW-0460">Magnesium</keyword>
<evidence type="ECO:0000256" key="6">
    <source>
        <dbReference type="ARBA" id="ARBA00038887"/>
    </source>
</evidence>
<evidence type="ECO:0000313" key="8">
    <source>
        <dbReference type="EMBL" id="UUX33836.1"/>
    </source>
</evidence>
<dbReference type="PROSITE" id="PS01125">
    <property type="entry name" value="ROK"/>
    <property type="match status" value="1"/>
</dbReference>
<keyword evidence="4" id="KW-0862">Zinc</keyword>
<dbReference type="InterPro" id="IPR000600">
    <property type="entry name" value="ROK"/>
</dbReference>
<evidence type="ECO:0000256" key="2">
    <source>
        <dbReference type="ARBA" id="ARBA00006479"/>
    </source>
</evidence>
<comment type="cofactor">
    <cofactor evidence="1">
        <name>Mg(2+)</name>
        <dbReference type="ChEBI" id="CHEBI:18420"/>
    </cofactor>
</comment>
<dbReference type="Pfam" id="PF00480">
    <property type="entry name" value="ROK"/>
    <property type="match status" value="1"/>
</dbReference>